<evidence type="ECO:0000313" key="1">
    <source>
        <dbReference type="EMBL" id="BAS26837.1"/>
    </source>
</evidence>
<dbReference type="EMBL" id="AP014924">
    <property type="protein sequence ID" value="BAS26837.1"/>
    <property type="molecule type" value="Genomic_DNA"/>
</dbReference>
<gene>
    <name evidence="1" type="ORF">LIP_0980</name>
</gene>
<name>A0A0K2SII8_LIMPI</name>
<sequence length="93" mass="10374">MRGERDGDPRLRKMSSDQPDAIVEVRDVLAEEVRVEGWRAVHYALGADEAFAEALARGFARFVGFLSAEKLNARAIGEPLLRKRVEAVASHLR</sequence>
<dbReference type="RefSeq" id="WP_068134920.1">
    <property type="nucleotide sequence ID" value="NZ_AP014924.1"/>
</dbReference>
<keyword evidence="2" id="KW-1185">Reference proteome</keyword>
<evidence type="ECO:0000313" key="2">
    <source>
        <dbReference type="Proteomes" id="UP000065807"/>
    </source>
</evidence>
<dbReference type="AlphaFoldDB" id="A0A0K2SII8"/>
<protein>
    <submittedName>
        <fullName evidence="1">Uncharacterized protein</fullName>
    </submittedName>
</protein>
<reference evidence="2" key="1">
    <citation type="submission" date="2015-07" db="EMBL/GenBank/DDBJ databases">
        <title>Complete genome sequence and phylogenetic analysis of Limnochorda pilosa.</title>
        <authorList>
            <person name="Watanabe M."/>
            <person name="Kojima H."/>
            <person name="Fukui M."/>
        </authorList>
    </citation>
    <scope>NUCLEOTIDE SEQUENCE [LARGE SCALE GENOMIC DNA]</scope>
    <source>
        <strain evidence="2">HC45</strain>
    </source>
</reference>
<accession>A0A0K2SII8</accession>
<dbReference type="KEGG" id="lpil:LIP_0980"/>
<dbReference type="Proteomes" id="UP000065807">
    <property type="component" value="Chromosome"/>
</dbReference>
<reference evidence="2" key="2">
    <citation type="journal article" date="2016" name="Int. J. Syst. Evol. Microbiol.">
        <title>Complete genome sequence and cell structure of Limnochorda pilosa, a Gram-negative spore-former within the phylum Firmicutes.</title>
        <authorList>
            <person name="Watanabe M."/>
            <person name="Kojima H."/>
            <person name="Fukui M."/>
        </authorList>
    </citation>
    <scope>NUCLEOTIDE SEQUENCE [LARGE SCALE GENOMIC DNA]</scope>
    <source>
        <strain evidence="2">HC45</strain>
    </source>
</reference>
<proteinExistence type="predicted"/>
<organism evidence="1 2">
    <name type="scientific">Limnochorda pilosa</name>
    <dbReference type="NCBI Taxonomy" id="1555112"/>
    <lineage>
        <taxon>Bacteria</taxon>
        <taxon>Bacillati</taxon>
        <taxon>Bacillota</taxon>
        <taxon>Limnochordia</taxon>
        <taxon>Limnochordales</taxon>
        <taxon>Limnochordaceae</taxon>
        <taxon>Limnochorda</taxon>
    </lineage>
</organism>